<evidence type="ECO:0000256" key="3">
    <source>
        <dbReference type="ARBA" id="ARBA00023004"/>
    </source>
</evidence>
<dbReference type="SUPFAM" id="SSF102114">
    <property type="entry name" value="Radical SAM enzymes"/>
    <property type="match status" value="1"/>
</dbReference>
<dbReference type="AlphaFoldDB" id="A0A365H6M5"/>
<name>A0A365H6M5_9ACTN</name>
<dbReference type="PANTHER" id="PTHR43273:SF8">
    <property type="entry name" value="RADICAL SAM DOMAIN PROTEIN"/>
    <property type="match status" value="1"/>
</dbReference>
<dbReference type="InterPro" id="IPR007197">
    <property type="entry name" value="rSAM"/>
</dbReference>
<keyword evidence="1" id="KW-0949">S-adenosyl-L-methionine</keyword>
<protein>
    <submittedName>
        <fullName evidence="6">Radical SAM protein</fullName>
    </submittedName>
</protein>
<dbReference type="PANTHER" id="PTHR43273">
    <property type="entry name" value="ANAEROBIC SULFATASE-MATURATING ENZYME HOMOLOG ASLB-RELATED"/>
    <property type="match status" value="1"/>
</dbReference>
<keyword evidence="7" id="KW-1185">Reference proteome</keyword>
<evidence type="ECO:0000313" key="7">
    <source>
        <dbReference type="Proteomes" id="UP000251891"/>
    </source>
</evidence>
<dbReference type="InterPro" id="IPR013785">
    <property type="entry name" value="Aldolase_TIM"/>
</dbReference>
<dbReference type="InterPro" id="IPR058240">
    <property type="entry name" value="rSAM_sf"/>
</dbReference>
<evidence type="ECO:0000313" key="6">
    <source>
        <dbReference type="EMBL" id="RAY14774.1"/>
    </source>
</evidence>
<dbReference type="GO" id="GO:0046872">
    <property type="term" value="F:metal ion binding"/>
    <property type="evidence" value="ECO:0007669"/>
    <property type="project" value="UniProtKB-KW"/>
</dbReference>
<dbReference type="InterPro" id="IPR026335">
    <property type="entry name" value="rSAM_SPASM_FxsB"/>
</dbReference>
<dbReference type="OrthoDB" id="9782387at2"/>
<evidence type="ECO:0000256" key="4">
    <source>
        <dbReference type="ARBA" id="ARBA00023014"/>
    </source>
</evidence>
<evidence type="ECO:0000256" key="1">
    <source>
        <dbReference type="ARBA" id="ARBA00022691"/>
    </source>
</evidence>
<keyword evidence="4" id="KW-0411">Iron-sulfur</keyword>
<accession>A0A365H6M5</accession>
<dbReference type="Gene3D" id="3.20.20.70">
    <property type="entry name" value="Aldolase class I"/>
    <property type="match status" value="1"/>
</dbReference>
<dbReference type="Proteomes" id="UP000251891">
    <property type="component" value="Unassembled WGS sequence"/>
</dbReference>
<dbReference type="SFLD" id="SFLDG01067">
    <property type="entry name" value="SPASM/twitch_domain_containing"/>
    <property type="match status" value="1"/>
</dbReference>
<dbReference type="EMBL" id="QLYX01000005">
    <property type="protein sequence ID" value="RAY14774.1"/>
    <property type="molecule type" value="Genomic_DNA"/>
</dbReference>
<evidence type="ECO:0000259" key="5">
    <source>
        <dbReference type="Pfam" id="PF04055"/>
    </source>
</evidence>
<comment type="caution">
    <text evidence="6">The sequence shown here is derived from an EMBL/GenBank/DDBJ whole genome shotgun (WGS) entry which is preliminary data.</text>
</comment>
<dbReference type="GO" id="GO:0051536">
    <property type="term" value="F:iron-sulfur cluster binding"/>
    <property type="evidence" value="ECO:0007669"/>
    <property type="project" value="UniProtKB-KW"/>
</dbReference>
<dbReference type="Pfam" id="PF04055">
    <property type="entry name" value="Radical_SAM"/>
    <property type="match status" value="1"/>
</dbReference>
<dbReference type="SFLD" id="SFLDG01072">
    <property type="entry name" value="dehydrogenase_like"/>
    <property type="match status" value="1"/>
</dbReference>
<feature type="domain" description="Radical SAM core" evidence="5">
    <location>
        <begin position="14"/>
        <end position="171"/>
    </location>
</feature>
<dbReference type="InterPro" id="IPR023867">
    <property type="entry name" value="Sulphatase_maturase_rSAM"/>
</dbReference>
<organism evidence="6 7">
    <name type="scientific">Actinomadura craniellae</name>
    <dbReference type="NCBI Taxonomy" id="2231787"/>
    <lineage>
        <taxon>Bacteria</taxon>
        <taxon>Bacillati</taxon>
        <taxon>Actinomycetota</taxon>
        <taxon>Actinomycetes</taxon>
        <taxon>Streptosporangiales</taxon>
        <taxon>Thermomonosporaceae</taxon>
        <taxon>Actinomadura</taxon>
    </lineage>
</organism>
<dbReference type="CDD" id="cd01335">
    <property type="entry name" value="Radical_SAM"/>
    <property type="match status" value="1"/>
</dbReference>
<evidence type="ECO:0000256" key="2">
    <source>
        <dbReference type="ARBA" id="ARBA00022723"/>
    </source>
</evidence>
<gene>
    <name evidence="6" type="ORF">DPM19_13625</name>
</gene>
<reference evidence="6 7" key="1">
    <citation type="submission" date="2018-06" db="EMBL/GenBank/DDBJ databases">
        <title>Actinomadura craniellae sp. nov. isolated from marine sponge Craniella sp.</title>
        <authorList>
            <person name="Li L."/>
            <person name="Xu Q.H."/>
            <person name="Lin H.W."/>
            <person name="Lu Y.H."/>
        </authorList>
    </citation>
    <scope>NUCLEOTIDE SEQUENCE [LARGE SCALE GENOMIC DNA]</scope>
    <source>
        <strain evidence="6 7">LHW63021</strain>
    </source>
</reference>
<dbReference type="SFLD" id="SFLDG01386">
    <property type="entry name" value="main_SPASM_domain-containing"/>
    <property type="match status" value="1"/>
</dbReference>
<dbReference type="GO" id="GO:0016491">
    <property type="term" value="F:oxidoreductase activity"/>
    <property type="evidence" value="ECO:0007669"/>
    <property type="project" value="InterPro"/>
</dbReference>
<dbReference type="SFLD" id="SFLDS00029">
    <property type="entry name" value="Radical_SAM"/>
    <property type="match status" value="1"/>
</dbReference>
<sequence length="385" mass="41544">MIESAIPTEFVVKVHSRCDLACDHCYVYTMADQGWRNQPRAIGDAVVVAIARRIAEHVRDHDLLLVRLILHGGEPLLAGPERLASISDTVRTEVARVAGPAPDGRGRVGTVVQTNGVRLTAAALETFDRHDIKVAVSLDGTPAAHDRHRRFRDGRGSHGEVTAALALLRERPHLYAGILCTIDPRNDPVETYEALLDHRPPAVDFLLPHGNWSAPPPGRPPDRSASVYAGWLIAVFDRWFSAPRRETKVRLFQELVHLLLGGATRSSLVGTAPPGVLVIETNGAIELSDTLKSTYPGAAATGRHVFSHTFSAVTASAHVRDMERRSTECLGCPLLRVCGGGSLAHRYAAGSGFVNPSVYCGDLSRLIRHVQAEVVAGLAGMRAAP</sequence>
<keyword evidence="2" id="KW-0479">Metal-binding</keyword>
<dbReference type="RefSeq" id="WP_111867073.1">
    <property type="nucleotide sequence ID" value="NZ_QLYX01000005.1"/>
</dbReference>
<dbReference type="NCBIfam" id="TIGR04269">
    <property type="entry name" value="SAM_SPASM_FxsB"/>
    <property type="match status" value="1"/>
</dbReference>
<keyword evidence="3" id="KW-0408">Iron</keyword>
<proteinExistence type="predicted"/>